<dbReference type="CDD" id="cd00093">
    <property type="entry name" value="HTH_XRE"/>
    <property type="match status" value="1"/>
</dbReference>
<dbReference type="InterPro" id="IPR021224">
    <property type="entry name" value="DUF2690"/>
</dbReference>
<feature type="domain" description="HTH cro/C1-type" evidence="3">
    <location>
        <begin position="21"/>
        <end position="76"/>
    </location>
</feature>
<feature type="compositionally biased region" description="Basic and acidic residues" evidence="1">
    <location>
        <begin position="194"/>
        <end position="214"/>
    </location>
</feature>
<dbReference type="Proteomes" id="UP000481583">
    <property type="component" value="Unassembled WGS sequence"/>
</dbReference>
<dbReference type="Pfam" id="PF10901">
    <property type="entry name" value="DUF2690"/>
    <property type="match status" value="1"/>
</dbReference>
<dbReference type="AlphaFoldDB" id="A0A6G4U6U4"/>
<gene>
    <name evidence="4" type="ORF">G5C51_29180</name>
</gene>
<evidence type="ECO:0000313" key="4">
    <source>
        <dbReference type="EMBL" id="NGN67959.1"/>
    </source>
</evidence>
<dbReference type="InterPro" id="IPR001387">
    <property type="entry name" value="Cro/C1-type_HTH"/>
</dbReference>
<dbReference type="Pfam" id="PF13560">
    <property type="entry name" value="HTH_31"/>
    <property type="match status" value="1"/>
</dbReference>
<sequence length="333" mass="34542">MPRWRDLPEELDPQVREFASQLRRLVDRSRLSVSAVADRTGYSRSSWERYLNGRLLPPQGAVEALAEVTGANARHLHTMWELAERAWSRAEMRHDHTLEAIQVAEARAALGEFGPAPAVGGNGRGGGAPPKPAKKAAKKAAAQSPAPSPYPMTAPAAGGPQRPKRRNYAGIAAVAGAAALIILGSVVAVTQLGGDDKKTADDPKKSPSASEKKLPNGVKCAGDDCTGKDPEEMACGGMEFANTPDSVAVAGATVEVRYSKSCDAAWARISGATPGDTIRITVQPAGEKAVTRSAAVTSGGTTYTKMVAAADSADAKACVDRTKSGAGKACTGE</sequence>
<keyword evidence="2" id="KW-1133">Transmembrane helix</keyword>
<evidence type="ECO:0000256" key="2">
    <source>
        <dbReference type="SAM" id="Phobius"/>
    </source>
</evidence>
<proteinExistence type="predicted"/>
<dbReference type="EMBL" id="JAAKZV010000173">
    <property type="protein sequence ID" value="NGN67959.1"/>
    <property type="molecule type" value="Genomic_DNA"/>
</dbReference>
<dbReference type="SMART" id="SM00530">
    <property type="entry name" value="HTH_XRE"/>
    <property type="match status" value="1"/>
</dbReference>
<comment type="caution">
    <text evidence="4">The sequence shown here is derived from an EMBL/GenBank/DDBJ whole genome shotgun (WGS) entry which is preliminary data.</text>
</comment>
<keyword evidence="2" id="KW-0812">Transmembrane</keyword>
<dbReference type="RefSeq" id="WP_165241456.1">
    <property type="nucleotide sequence ID" value="NZ_JAAKZV010000173.1"/>
</dbReference>
<dbReference type="Gene3D" id="1.10.260.40">
    <property type="entry name" value="lambda repressor-like DNA-binding domains"/>
    <property type="match status" value="1"/>
</dbReference>
<organism evidence="4 5">
    <name type="scientific">Streptomyces coryli</name>
    <dbReference type="NCBI Taxonomy" id="1128680"/>
    <lineage>
        <taxon>Bacteria</taxon>
        <taxon>Bacillati</taxon>
        <taxon>Actinomycetota</taxon>
        <taxon>Actinomycetes</taxon>
        <taxon>Kitasatosporales</taxon>
        <taxon>Streptomycetaceae</taxon>
        <taxon>Streptomyces</taxon>
    </lineage>
</organism>
<feature type="region of interest" description="Disordered" evidence="1">
    <location>
        <begin position="194"/>
        <end position="217"/>
    </location>
</feature>
<dbReference type="GO" id="GO:0003677">
    <property type="term" value="F:DNA binding"/>
    <property type="evidence" value="ECO:0007669"/>
    <property type="project" value="InterPro"/>
</dbReference>
<keyword evidence="5" id="KW-1185">Reference proteome</keyword>
<evidence type="ECO:0000256" key="1">
    <source>
        <dbReference type="SAM" id="MobiDB-lite"/>
    </source>
</evidence>
<protein>
    <submittedName>
        <fullName evidence="4">DUF2690 domain-containing protein</fullName>
    </submittedName>
</protein>
<evidence type="ECO:0000313" key="5">
    <source>
        <dbReference type="Proteomes" id="UP000481583"/>
    </source>
</evidence>
<name>A0A6G4U6U4_9ACTN</name>
<accession>A0A6G4U6U4</accession>
<dbReference type="SUPFAM" id="SSF47413">
    <property type="entry name" value="lambda repressor-like DNA-binding domains"/>
    <property type="match status" value="1"/>
</dbReference>
<feature type="region of interest" description="Disordered" evidence="1">
    <location>
        <begin position="114"/>
        <end position="163"/>
    </location>
</feature>
<reference evidence="4 5" key="1">
    <citation type="submission" date="2020-02" db="EMBL/GenBank/DDBJ databases">
        <title>Whole-genome analyses of novel actinobacteria.</title>
        <authorList>
            <person name="Sahin N."/>
        </authorList>
    </citation>
    <scope>NUCLEOTIDE SEQUENCE [LARGE SCALE GENOMIC DNA]</scope>
    <source>
        <strain evidence="4 5">A7024</strain>
    </source>
</reference>
<evidence type="ECO:0000259" key="3">
    <source>
        <dbReference type="SMART" id="SM00530"/>
    </source>
</evidence>
<dbReference type="InterPro" id="IPR010982">
    <property type="entry name" value="Lambda_DNA-bd_dom_sf"/>
</dbReference>
<keyword evidence="2" id="KW-0472">Membrane</keyword>
<feature type="transmembrane region" description="Helical" evidence="2">
    <location>
        <begin position="168"/>
        <end position="189"/>
    </location>
</feature>